<dbReference type="InterPro" id="IPR051653">
    <property type="entry name" value="E3_ligase_sorting_rcpt"/>
</dbReference>
<feature type="chain" id="PRO_5042091749" description="RING-type domain-containing protein" evidence="11">
    <location>
        <begin position="26"/>
        <end position="548"/>
    </location>
</feature>
<name>A0AAD5DVB3_9CHLO</name>
<evidence type="ECO:0000256" key="5">
    <source>
        <dbReference type="ARBA" id="ARBA00022833"/>
    </source>
</evidence>
<keyword evidence="3" id="KW-0479">Metal-binding</keyword>
<evidence type="ECO:0000256" key="11">
    <source>
        <dbReference type="SAM" id="SignalP"/>
    </source>
</evidence>
<gene>
    <name evidence="13" type="ORF">COHA_005247</name>
</gene>
<feature type="compositionally biased region" description="Low complexity" evidence="9">
    <location>
        <begin position="510"/>
        <end position="527"/>
    </location>
</feature>
<evidence type="ECO:0000256" key="7">
    <source>
        <dbReference type="ARBA" id="ARBA00023136"/>
    </source>
</evidence>
<keyword evidence="11" id="KW-0732">Signal</keyword>
<comment type="caution">
    <text evidence="13">The sequence shown here is derived from an EMBL/GenBank/DDBJ whole genome shotgun (WGS) entry which is preliminary data.</text>
</comment>
<organism evidence="13 14">
    <name type="scientific">Chlorella ohadii</name>
    <dbReference type="NCBI Taxonomy" id="2649997"/>
    <lineage>
        <taxon>Eukaryota</taxon>
        <taxon>Viridiplantae</taxon>
        <taxon>Chlorophyta</taxon>
        <taxon>core chlorophytes</taxon>
        <taxon>Trebouxiophyceae</taxon>
        <taxon>Chlorellales</taxon>
        <taxon>Chlorellaceae</taxon>
        <taxon>Chlorella clade</taxon>
        <taxon>Chlorella</taxon>
    </lineage>
</organism>
<evidence type="ECO:0000256" key="1">
    <source>
        <dbReference type="ARBA" id="ARBA00004167"/>
    </source>
</evidence>
<dbReference type="Pfam" id="PF13639">
    <property type="entry name" value="zf-RING_2"/>
    <property type="match status" value="1"/>
</dbReference>
<feature type="region of interest" description="Disordered" evidence="9">
    <location>
        <begin position="480"/>
        <end position="548"/>
    </location>
</feature>
<feature type="compositionally biased region" description="Acidic residues" evidence="9">
    <location>
        <begin position="539"/>
        <end position="548"/>
    </location>
</feature>
<dbReference type="SMART" id="SM00184">
    <property type="entry name" value="RING"/>
    <property type="match status" value="1"/>
</dbReference>
<feature type="region of interest" description="Disordered" evidence="9">
    <location>
        <begin position="245"/>
        <end position="281"/>
    </location>
</feature>
<keyword evidence="7 10" id="KW-0472">Membrane</keyword>
<feature type="signal peptide" evidence="11">
    <location>
        <begin position="1"/>
        <end position="25"/>
    </location>
</feature>
<feature type="compositionally biased region" description="Low complexity" evidence="9">
    <location>
        <begin position="260"/>
        <end position="274"/>
    </location>
</feature>
<evidence type="ECO:0000256" key="2">
    <source>
        <dbReference type="ARBA" id="ARBA00022692"/>
    </source>
</evidence>
<dbReference type="Proteomes" id="UP001205105">
    <property type="component" value="Unassembled WGS sequence"/>
</dbReference>
<accession>A0AAD5DVB3</accession>
<dbReference type="GO" id="GO:0016020">
    <property type="term" value="C:membrane"/>
    <property type="evidence" value="ECO:0007669"/>
    <property type="project" value="UniProtKB-SubCell"/>
</dbReference>
<dbReference type="GO" id="GO:0008270">
    <property type="term" value="F:zinc ion binding"/>
    <property type="evidence" value="ECO:0007669"/>
    <property type="project" value="UniProtKB-KW"/>
</dbReference>
<keyword evidence="2 10" id="KW-0812">Transmembrane</keyword>
<evidence type="ECO:0000256" key="8">
    <source>
        <dbReference type="PROSITE-ProRule" id="PRU00175"/>
    </source>
</evidence>
<dbReference type="SUPFAM" id="SSF57850">
    <property type="entry name" value="RING/U-box"/>
    <property type="match status" value="1"/>
</dbReference>
<evidence type="ECO:0000256" key="4">
    <source>
        <dbReference type="ARBA" id="ARBA00022771"/>
    </source>
</evidence>
<dbReference type="AlphaFoldDB" id="A0AAD5DVB3"/>
<keyword evidence="14" id="KW-1185">Reference proteome</keyword>
<evidence type="ECO:0000256" key="3">
    <source>
        <dbReference type="ARBA" id="ARBA00022723"/>
    </source>
</evidence>
<dbReference type="PANTHER" id="PTHR47168">
    <property type="entry name" value="RING ZINC FINGER DOMAIN SUPERFAMILY PROTEIN-RELATED"/>
    <property type="match status" value="1"/>
</dbReference>
<dbReference type="Gene3D" id="3.30.40.10">
    <property type="entry name" value="Zinc/RING finger domain, C3HC4 (zinc finger)"/>
    <property type="match status" value="1"/>
</dbReference>
<feature type="domain" description="RING-type" evidence="12">
    <location>
        <begin position="286"/>
        <end position="328"/>
    </location>
</feature>
<dbReference type="PROSITE" id="PS50089">
    <property type="entry name" value="ZF_RING_2"/>
    <property type="match status" value="1"/>
</dbReference>
<feature type="compositionally biased region" description="Low complexity" evidence="9">
    <location>
        <begin position="480"/>
        <end position="491"/>
    </location>
</feature>
<reference evidence="13" key="1">
    <citation type="submission" date="2020-11" db="EMBL/GenBank/DDBJ databases">
        <title>Chlorella ohadii genome sequencing and assembly.</title>
        <authorList>
            <person name="Murik O."/>
            <person name="Treves H."/>
            <person name="Kedem I."/>
            <person name="Shotland Y."/>
            <person name="Kaplan A."/>
        </authorList>
    </citation>
    <scope>NUCLEOTIDE SEQUENCE</scope>
    <source>
        <strain evidence="13">1</strain>
    </source>
</reference>
<dbReference type="PANTHER" id="PTHR47168:SF1">
    <property type="entry name" value="OS02G0798600 PROTEIN"/>
    <property type="match status" value="1"/>
</dbReference>
<dbReference type="InterPro" id="IPR013083">
    <property type="entry name" value="Znf_RING/FYVE/PHD"/>
</dbReference>
<evidence type="ECO:0000313" key="13">
    <source>
        <dbReference type="EMBL" id="KAI7841019.1"/>
    </source>
</evidence>
<feature type="transmembrane region" description="Helical" evidence="10">
    <location>
        <begin position="167"/>
        <end position="192"/>
    </location>
</feature>
<keyword evidence="6 10" id="KW-1133">Transmembrane helix</keyword>
<feature type="compositionally biased region" description="Low complexity" evidence="9">
    <location>
        <begin position="383"/>
        <end position="394"/>
    </location>
</feature>
<evidence type="ECO:0000313" key="14">
    <source>
        <dbReference type="Proteomes" id="UP001205105"/>
    </source>
</evidence>
<comment type="subcellular location">
    <subcellularLocation>
        <location evidence="1">Membrane</location>
        <topology evidence="1">Single-pass membrane protein</topology>
    </subcellularLocation>
</comment>
<dbReference type="EMBL" id="JADXDR010000068">
    <property type="protein sequence ID" value="KAI7841019.1"/>
    <property type="molecule type" value="Genomic_DNA"/>
</dbReference>
<dbReference type="Pfam" id="PF02225">
    <property type="entry name" value="PA"/>
    <property type="match status" value="1"/>
</dbReference>
<evidence type="ECO:0000256" key="10">
    <source>
        <dbReference type="SAM" id="Phobius"/>
    </source>
</evidence>
<proteinExistence type="predicted"/>
<evidence type="ECO:0000256" key="9">
    <source>
        <dbReference type="SAM" id="MobiDB-lite"/>
    </source>
</evidence>
<keyword evidence="5" id="KW-0862">Zinc</keyword>
<evidence type="ECO:0000259" key="12">
    <source>
        <dbReference type="PROSITE" id="PS50089"/>
    </source>
</evidence>
<sequence>MAWRKRRATCTLALFICALGRPVTCMVVLQTGNFTIEFPALPADFGPEIPPTGVSGLLAVADPEDGCEPLVPPQWAAHRAWVALIARSQNKEGCTFDVKVAHAEGAGAVAALVYDDVYEPLILMAKDPRHPDPAIPAAFVTQRSGVMMRRLMVEGKTVVTLAPLTEALWLSMIMSACAGFLAVNVVLGALWVMRRQRVAAGLAAGYGPLPPRQGMTAAEIRALPMVVYEEPSAAAGAAAAGGGGQAASSSRAGGEGAGAEGSAEAEAGSDSGSDAGRKGGGTRSTCAVCLDNYVSGDKLLVLPCSHRYHKSCISEWLGNRRPVCPVCKADARVSGTATDVEEGGRGSSSRGQRSDTFLLRMGASWFAVRRHFGRGSRGGGGRAQSAGRAAAAAGTSDEQAGARQLLLGGSRASTPIPTSSAPQQAETETAATLANFPHLFPASAGSSRVAPSFVPEIEPADARGTSDLVGAVGAQTSVTPAVPPTAAALPAGRPRERVASPPRPCPPRTACPAPGSCSSSAASAAGSQGRSFAAPDSTEGSETESEME</sequence>
<dbReference type="InterPro" id="IPR003137">
    <property type="entry name" value="PA_domain"/>
</dbReference>
<feature type="region of interest" description="Disordered" evidence="9">
    <location>
        <begin position="374"/>
        <end position="400"/>
    </location>
</feature>
<dbReference type="InterPro" id="IPR001841">
    <property type="entry name" value="Znf_RING"/>
</dbReference>
<keyword evidence="4 8" id="KW-0863">Zinc-finger</keyword>
<evidence type="ECO:0000256" key="6">
    <source>
        <dbReference type="ARBA" id="ARBA00022989"/>
    </source>
</evidence>
<protein>
    <recommendedName>
        <fullName evidence="12">RING-type domain-containing protein</fullName>
    </recommendedName>
</protein>
<dbReference type="Gene3D" id="3.50.30.30">
    <property type="match status" value="1"/>
</dbReference>